<proteinExistence type="predicted"/>
<evidence type="ECO:0000313" key="1">
    <source>
        <dbReference type="EMBL" id="SNX75085.1"/>
    </source>
</evidence>
<organism evidence="1 2">
    <name type="scientific">Cereibacter ovatus</name>
    <dbReference type="NCBI Taxonomy" id="439529"/>
    <lineage>
        <taxon>Bacteria</taxon>
        <taxon>Pseudomonadati</taxon>
        <taxon>Pseudomonadota</taxon>
        <taxon>Alphaproteobacteria</taxon>
        <taxon>Rhodobacterales</taxon>
        <taxon>Paracoccaceae</taxon>
        <taxon>Cereibacter</taxon>
    </lineage>
</organism>
<reference evidence="2" key="1">
    <citation type="submission" date="2017-08" db="EMBL/GenBank/DDBJ databases">
        <authorList>
            <person name="Varghese N."/>
            <person name="Submissions S."/>
        </authorList>
    </citation>
    <scope>NUCLEOTIDE SEQUENCE [LARGE SCALE GENOMIC DNA]</scope>
    <source>
        <strain evidence="2">JA234</strain>
    </source>
</reference>
<dbReference type="Proteomes" id="UP000219467">
    <property type="component" value="Unassembled WGS sequence"/>
</dbReference>
<evidence type="ECO:0000313" key="2">
    <source>
        <dbReference type="Proteomes" id="UP000219467"/>
    </source>
</evidence>
<protein>
    <submittedName>
        <fullName evidence="1">Uncharacterized protein</fullName>
    </submittedName>
</protein>
<dbReference type="AlphaFoldDB" id="A0A285D5Y4"/>
<name>A0A285D5Y4_9RHOB</name>
<keyword evidence="2" id="KW-1185">Reference proteome</keyword>
<accession>A0A285D5Y4</accession>
<sequence>MAEKVAMPPPAAVIRVAPPPADRYGADEDV</sequence>
<dbReference type="EMBL" id="OAOQ01000032">
    <property type="protein sequence ID" value="SNX75085.1"/>
    <property type="molecule type" value="Genomic_DNA"/>
</dbReference>
<gene>
    <name evidence="1" type="ORF">SAMN05878503_13213</name>
</gene>